<dbReference type="VEuPathDB" id="TriTrypDB:LdBPK_310660.1"/>
<reference evidence="2" key="2">
    <citation type="submission" date="2011-02" db="EMBL/GenBank/DDBJ databases">
        <title>Whole genome sequencing of Leishmania donovani clinical lines reveals dynamic variation related to drug resistance.</title>
        <authorList>
            <person name="Downing T."/>
            <person name="Imamura H."/>
            <person name="Sanders M."/>
            <person name="Decuypere S."/>
            <person name="Hertz-Fowler C."/>
            <person name="Clark T.G."/>
            <person name="Rijal S."/>
            <person name="Sundar S."/>
            <person name="Quail M.A."/>
            <person name="De Doncker S."/>
            <person name="Maes I."/>
            <person name="Vanaerschot M."/>
            <person name="Stark O."/>
            <person name="Schonian G."/>
            <person name="Dujardin J.C."/>
            <person name="Berriman M."/>
        </authorList>
    </citation>
    <scope>NUCLEOTIDE SEQUENCE [LARGE SCALE GENOMIC DNA]</scope>
    <source>
        <strain evidence="2">BPK282A1</strain>
    </source>
</reference>
<evidence type="ECO:0000313" key="1">
    <source>
        <dbReference type="EMBL" id="CBZ36467.1"/>
    </source>
</evidence>
<dbReference type="GeneID" id="13385877"/>
<reference evidence="1 2" key="1">
    <citation type="journal article" date="2011" name="Genome Res.">
        <title>Whole genome sequencing of multiple Leishmania donovani clinical isolates provides insights into population structure and mechanisms of drug resistance.</title>
        <authorList>
            <person name="Downing T."/>
            <person name="Imamura H."/>
            <person name="Decuypere S."/>
            <person name="Clark T.G."/>
            <person name="Coombs G.H."/>
            <person name="Cotton J.A."/>
            <person name="Hilley J.D."/>
            <person name="de Doncker S."/>
            <person name="Maes I."/>
            <person name="Mottram J.C."/>
            <person name="Quail M.A."/>
            <person name="Rijal S."/>
            <person name="Sanders M."/>
            <person name="Schonian G."/>
            <person name="Stark O."/>
            <person name="Sundar S."/>
            <person name="Vanaerschot M."/>
            <person name="Hertz-Fowler C."/>
            <person name="Dujardin J.C."/>
            <person name="Berriman M."/>
        </authorList>
    </citation>
    <scope>NUCLEOTIDE SEQUENCE [LARGE SCALE GENOMIC DNA]</scope>
    <source>
        <strain evidence="1 2">BPK282A1</strain>
    </source>
</reference>
<accession>E9BMI9</accession>
<evidence type="ECO:0000313" key="2">
    <source>
        <dbReference type="Proteomes" id="UP000008980"/>
    </source>
</evidence>
<dbReference type="EMBL" id="FR799618">
    <property type="protein sequence ID" value="CBZ36467.1"/>
    <property type="molecule type" value="Genomic_DNA"/>
</dbReference>
<protein>
    <submittedName>
        <fullName evidence="1">Uncharacterized protein</fullName>
    </submittedName>
</protein>
<dbReference type="KEGG" id="ldo:LDBPK_310660"/>
<organism evidence="1 2">
    <name type="scientific">Leishmania donovani</name>
    <dbReference type="NCBI Taxonomy" id="5661"/>
    <lineage>
        <taxon>Eukaryota</taxon>
        <taxon>Discoba</taxon>
        <taxon>Euglenozoa</taxon>
        <taxon>Kinetoplastea</taxon>
        <taxon>Metakinetoplastina</taxon>
        <taxon>Trypanosomatida</taxon>
        <taxon>Trypanosomatidae</taxon>
        <taxon>Leishmaniinae</taxon>
        <taxon>Leishmania</taxon>
    </lineage>
</organism>
<dbReference type="RefSeq" id="XP_003863156.1">
    <property type="nucleotide sequence ID" value="XM_003863108.1"/>
</dbReference>
<name>E9BMI9_LEIDO</name>
<dbReference type="Proteomes" id="UP000008980">
    <property type="component" value="Chromosome 31"/>
</dbReference>
<proteinExistence type="predicted"/>
<sequence length="115" mass="12752">MCCAANRVSVARRRLECVLSLSLDAHVALSPERCHPPIDMVILRLLSSLLAHLLSPDLHFYRFLDSDEAVFNGAGAAGCRTAVSRRLRMPFRIVRLRLSLPEAVGRDAATRHPAH</sequence>
<gene>
    <name evidence="1" type="ORF">LDBPK_310660</name>
</gene>
<dbReference type="AlphaFoldDB" id="E9BMI9"/>